<accession>A0ACC0LQJ6</accession>
<keyword evidence="2" id="KW-1185">Reference proteome</keyword>
<organism evidence="1 2">
    <name type="scientific">Rhododendron molle</name>
    <name type="common">Chinese azalea</name>
    <name type="synonym">Azalea mollis</name>
    <dbReference type="NCBI Taxonomy" id="49168"/>
    <lineage>
        <taxon>Eukaryota</taxon>
        <taxon>Viridiplantae</taxon>
        <taxon>Streptophyta</taxon>
        <taxon>Embryophyta</taxon>
        <taxon>Tracheophyta</taxon>
        <taxon>Spermatophyta</taxon>
        <taxon>Magnoliopsida</taxon>
        <taxon>eudicotyledons</taxon>
        <taxon>Gunneridae</taxon>
        <taxon>Pentapetalae</taxon>
        <taxon>asterids</taxon>
        <taxon>Ericales</taxon>
        <taxon>Ericaceae</taxon>
        <taxon>Ericoideae</taxon>
        <taxon>Rhodoreae</taxon>
        <taxon>Rhododendron</taxon>
    </lineage>
</organism>
<evidence type="ECO:0000313" key="2">
    <source>
        <dbReference type="Proteomes" id="UP001062846"/>
    </source>
</evidence>
<reference evidence="1" key="1">
    <citation type="submission" date="2022-02" db="EMBL/GenBank/DDBJ databases">
        <title>Plant Genome Project.</title>
        <authorList>
            <person name="Zhang R.-G."/>
        </authorList>
    </citation>
    <scope>NUCLEOTIDE SEQUENCE</scope>
    <source>
        <strain evidence="1">AT1</strain>
    </source>
</reference>
<dbReference type="EMBL" id="CM046398">
    <property type="protein sequence ID" value="KAI8530607.1"/>
    <property type="molecule type" value="Genomic_DNA"/>
</dbReference>
<comment type="caution">
    <text evidence="1">The sequence shown here is derived from an EMBL/GenBank/DDBJ whole genome shotgun (WGS) entry which is preliminary data.</text>
</comment>
<protein>
    <submittedName>
        <fullName evidence="1">Uncharacterized protein</fullName>
    </submittedName>
</protein>
<evidence type="ECO:0000313" key="1">
    <source>
        <dbReference type="EMBL" id="KAI8530607.1"/>
    </source>
</evidence>
<proteinExistence type="predicted"/>
<name>A0ACC0LQJ6_RHOML</name>
<dbReference type="Proteomes" id="UP001062846">
    <property type="component" value="Chromosome 11"/>
</dbReference>
<gene>
    <name evidence="1" type="ORF">RHMOL_Rhmol11G0072400</name>
</gene>
<sequence>MDDRQLKAPELATNPILEVQGIILQVELHSNDTRKKHRKKLRRQQYDNSQSQRYEENQEGDSAESDSDEQRQAMLEYELQSTTDVVDVCLEEFPNATRVDACQEEYLKLVNVCLFNAEVAVSLKFTPRLGSSLSA</sequence>